<dbReference type="InterPro" id="IPR036291">
    <property type="entry name" value="NAD(P)-bd_dom_sf"/>
</dbReference>
<evidence type="ECO:0000256" key="5">
    <source>
        <dbReference type="ARBA" id="ARBA00039060"/>
    </source>
</evidence>
<evidence type="ECO:0000256" key="10">
    <source>
        <dbReference type="ARBA" id="ARBA00047325"/>
    </source>
</evidence>
<organism evidence="24">
    <name type="scientific">Pundamilia nyererei</name>
    <dbReference type="NCBI Taxonomy" id="303518"/>
    <lineage>
        <taxon>Eukaryota</taxon>
        <taxon>Metazoa</taxon>
        <taxon>Chordata</taxon>
        <taxon>Craniata</taxon>
        <taxon>Vertebrata</taxon>
        <taxon>Euteleostomi</taxon>
        <taxon>Actinopterygii</taxon>
        <taxon>Neopterygii</taxon>
        <taxon>Teleostei</taxon>
        <taxon>Neoteleostei</taxon>
        <taxon>Acanthomorphata</taxon>
        <taxon>Ovalentaria</taxon>
        <taxon>Cichlomorphae</taxon>
        <taxon>Cichliformes</taxon>
        <taxon>Cichlidae</taxon>
        <taxon>African cichlids</taxon>
        <taxon>Pseudocrenilabrinae</taxon>
        <taxon>Haplochromini</taxon>
        <taxon>Pundamilia</taxon>
    </lineage>
</organism>
<dbReference type="EC" id="1.1.1.232" evidence="5"/>
<comment type="catalytic activity">
    <reaction evidence="16">
        <text>resolvin D2 + NAD(+) = 7-oxoresolvin D2 + NADH + H(+)</text>
        <dbReference type="Rhea" id="RHEA:53584"/>
        <dbReference type="ChEBI" id="CHEBI:15378"/>
        <dbReference type="ChEBI" id="CHEBI:57540"/>
        <dbReference type="ChEBI" id="CHEBI:57945"/>
        <dbReference type="ChEBI" id="CHEBI:133367"/>
        <dbReference type="ChEBI" id="CHEBI:137497"/>
    </reaction>
    <physiologicalReaction direction="left-to-right" evidence="16">
        <dbReference type="Rhea" id="RHEA:53585"/>
    </physiologicalReaction>
</comment>
<comment type="catalytic activity">
    <reaction evidence="10">
        <text>prostaglandin E1 + NAD(+) = 15-oxoprostaglandin E1 + NADH + H(+)</text>
        <dbReference type="Rhea" id="RHEA:16477"/>
        <dbReference type="ChEBI" id="CHEBI:15378"/>
        <dbReference type="ChEBI" id="CHEBI:57397"/>
        <dbReference type="ChEBI" id="CHEBI:57401"/>
        <dbReference type="ChEBI" id="CHEBI:57540"/>
        <dbReference type="ChEBI" id="CHEBI:57945"/>
    </reaction>
    <physiologicalReaction direction="left-to-right" evidence="10">
        <dbReference type="Rhea" id="RHEA:16478"/>
    </physiologicalReaction>
</comment>
<dbReference type="Ensembl" id="ENSPNYT00000010928.1">
    <property type="protein sequence ID" value="ENSPNYP00000010667.1"/>
    <property type="gene ID" value="ENSPNYG00000008097.1"/>
</dbReference>
<evidence type="ECO:0000256" key="6">
    <source>
        <dbReference type="ARBA" id="ARBA00040276"/>
    </source>
</evidence>
<dbReference type="PROSITE" id="PS00061">
    <property type="entry name" value="ADH_SHORT"/>
    <property type="match status" value="1"/>
</dbReference>
<dbReference type="SUPFAM" id="SSF51735">
    <property type="entry name" value="NAD(P)-binding Rossmann-fold domains"/>
    <property type="match status" value="1"/>
</dbReference>
<evidence type="ECO:0000256" key="12">
    <source>
        <dbReference type="ARBA" id="ARBA00048008"/>
    </source>
</evidence>
<evidence type="ECO:0000256" key="9">
    <source>
        <dbReference type="ARBA" id="ARBA00045705"/>
    </source>
</evidence>
<evidence type="ECO:0000313" key="24">
    <source>
        <dbReference type="Ensembl" id="ENSPNYP00000010667.1"/>
    </source>
</evidence>
<evidence type="ECO:0000256" key="16">
    <source>
        <dbReference type="ARBA" id="ARBA00048393"/>
    </source>
</evidence>
<evidence type="ECO:0000256" key="8">
    <source>
        <dbReference type="ARBA" id="ARBA00042026"/>
    </source>
</evidence>
<dbReference type="FunFam" id="3.40.50.720:FF:000149">
    <property type="entry name" value="15-hydroxyprostaglandin dehydrogenase [NAD(+)]"/>
    <property type="match status" value="1"/>
</dbReference>
<evidence type="ECO:0000256" key="18">
    <source>
        <dbReference type="ARBA" id="ARBA00048611"/>
    </source>
</evidence>
<evidence type="ECO:0000256" key="3">
    <source>
        <dbReference type="ARBA" id="ARBA00023002"/>
    </source>
</evidence>
<evidence type="ECO:0000256" key="2">
    <source>
        <dbReference type="ARBA" id="ARBA00022501"/>
    </source>
</evidence>
<dbReference type="InterPro" id="IPR002347">
    <property type="entry name" value="SDR_fam"/>
</dbReference>
<dbReference type="EC" id="1.1.1.141" evidence="4"/>
<comment type="catalytic activity">
    <reaction evidence="14">
        <text>(11R)-hydroxy-(5Z,8Z,12E,14Z)-eicosatetraenoate + NAD(+) = 11-oxo-(5Z,8Z,12E,14Z)-eicosatetraenoate + NADH + H(+)</text>
        <dbReference type="Rhea" id="RHEA:48640"/>
        <dbReference type="ChEBI" id="CHEBI:15378"/>
        <dbReference type="ChEBI" id="CHEBI:57540"/>
        <dbReference type="ChEBI" id="CHEBI:57945"/>
        <dbReference type="ChEBI" id="CHEBI:78836"/>
        <dbReference type="ChEBI" id="CHEBI:90697"/>
    </reaction>
    <physiologicalReaction direction="left-to-right" evidence="14">
        <dbReference type="Rhea" id="RHEA:48641"/>
    </physiologicalReaction>
</comment>
<evidence type="ECO:0000256" key="7">
    <source>
        <dbReference type="ARBA" id="ARBA00041812"/>
    </source>
</evidence>
<evidence type="ECO:0000256" key="20">
    <source>
        <dbReference type="ARBA" id="ARBA00048921"/>
    </source>
</evidence>
<evidence type="ECO:0000256" key="23">
    <source>
        <dbReference type="RuleBase" id="RU000363"/>
    </source>
</evidence>
<comment type="catalytic activity">
    <reaction evidence="17">
        <text>lipoxin A4 + NAD(+) = 15-oxo-(5S,6R)-dihydroxy-(7E,9E,11Z,13E)-eicosatetraenoate + NADH + H(+)</text>
        <dbReference type="Rhea" id="RHEA:41572"/>
        <dbReference type="ChEBI" id="CHEBI:15378"/>
        <dbReference type="ChEBI" id="CHEBI:57540"/>
        <dbReference type="ChEBI" id="CHEBI:57945"/>
        <dbReference type="ChEBI" id="CHEBI:67026"/>
        <dbReference type="ChEBI" id="CHEBI:78311"/>
    </reaction>
    <physiologicalReaction direction="left-to-right" evidence="17">
        <dbReference type="Rhea" id="RHEA:41573"/>
    </physiologicalReaction>
</comment>
<evidence type="ECO:0000256" key="22">
    <source>
        <dbReference type="ARBA" id="ARBA00049188"/>
    </source>
</evidence>
<dbReference type="STRING" id="303518.ENSPNYP00000010667"/>
<evidence type="ECO:0000256" key="19">
    <source>
        <dbReference type="ARBA" id="ARBA00048739"/>
    </source>
</evidence>
<comment type="catalytic activity">
    <reaction evidence="12">
        <text>14-hydroxy-(4Z,7Z,10Z,12E,16Z,19Z)-docosahexaenoate + NAD(+) = 14-oxo-(4Z,7Z,10Z,12E,16Z,19Z)-docosahexaenoate + NADH + H(+)</text>
        <dbReference type="Rhea" id="RHEA:48952"/>
        <dbReference type="ChEBI" id="CHEBI:15378"/>
        <dbReference type="ChEBI" id="CHEBI:57540"/>
        <dbReference type="ChEBI" id="CHEBI:57945"/>
        <dbReference type="ChEBI" id="CHEBI:90866"/>
        <dbReference type="ChEBI" id="CHEBI:90867"/>
    </reaction>
    <physiologicalReaction direction="left-to-right" evidence="12">
        <dbReference type="Rhea" id="RHEA:48953"/>
    </physiologicalReaction>
</comment>
<evidence type="ECO:0000256" key="1">
    <source>
        <dbReference type="ARBA" id="ARBA00006484"/>
    </source>
</evidence>
<evidence type="ECO:0000256" key="13">
    <source>
        <dbReference type="ARBA" id="ARBA00048140"/>
    </source>
</evidence>
<dbReference type="PRINTS" id="PR00080">
    <property type="entry name" value="SDRFAMILY"/>
</dbReference>
<comment type="catalytic activity">
    <reaction evidence="19">
        <text>prostaglandin E2 + NAD(+) = 15-oxoprostaglandin E2 + NADH + H(+)</text>
        <dbReference type="Rhea" id="RHEA:11876"/>
        <dbReference type="ChEBI" id="CHEBI:15378"/>
        <dbReference type="ChEBI" id="CHEBI:57400"/>
        <dbReference type="ChEBI" id="CHEBI:57540"/>
        <dbReference type="ChEBI" id="CHEBI:57945"/>
        <dbReference type="ChEBI" id="CHEBI:606564"/>
        <dbReference type="EC" id="1.1.1.141"/>
    </reaction>
    <physiologicalReaction direction="left-to-right" evidence="19">
        <dbReference type="Rhea" id="RHEA:11877"/>
    </physiologicalReaction>
</comment>
<dbReference type="GO" id="GO:0006693">
    <property type="term" value="P:prostaglandin metabolic process"/>
    <property type="evidence" value="ECO:0007669"/>
    <property type="project" value="UniProtKB-KW"/>
</dbReference>
<comment type="catalytic activity">
    <reaction evidence="21">
        <text>(15S)-hydroxy-(5Z,8Z,11Z,13E)-eicosatetraenoate + NAD(+) = 15-oxo-(5Z,8Z,11Z,13E)-eicosatetraenoate + NADH + H(+)</text>
        <dbReference type="Rhea" id="RHEA:23260"/>
        <dbReference type="ChEBI" id="CHEBI:15378"/>
        <dbReference type="ChEBI" id="CHEBI:57409"/>
        <dbReference type="ChEBI" id="CHEBI:57410"/>
        <dbReference type="ChEBI" id="CHEBI:57540"/>
        <dbReference type="ChEBI" id="CHEBI:57945"/>
        <dbReference type="EC" id="1.1.1.232"/>
    </reaction>
    <physiologicalReaction direction="left-to-right" evidence="21">
        <dbReference type="Rhea" id="RHEA:23261"/>
    </physiologicalReaction>
</comment>
<comment type="catalytic activity">
    <reaction evidence="15">
        <text>resolvin D1 + NAD(+) = 17-oxoresolvin D1 + NADH + H(+)</text>
        <dbReference type="Rhea" id="RHEA:50128"/>
        <dbReference type="ChEBI" id="CHEBI:15378"/>
        <dbReference type="ChEBI" id="CHEBI:57540"/>
        <dbReference type="ChEBI" id="CHEBI:57945"/>
        <dbReference type="ChEBI" id="CHEBI:132079"/>
        <dbReference type="ChEBI" id="CHEBI:132081"/>
    </reaction>
    <physiologicalReaction direction="left-to-right" evidence="15">
        <dbReference type="Rhea" id="RHEA:50129"/>
    </physiologicalReaction>
</comment>
<evidence type="ECO:0000256" key="15">
    <source>
        <dbReference type="ARBA" id="ARBA00048170"/>
    </source>
</evidence>
<dbReference type="PANTHER" id="PTHR44229">
    <property type="entry name" value="15-HYDROXYPROSTAGLANDIN DEHYDROGENASE [NAD(+)]"/>
    <property type="match status" value="1"/>
</dbReference>
<dbReference type="GO" id="GO:0005737">
    <property type="term" value="C:cytoplasm"/>
    <property type="evidence" value="ECO:0007669"/>
    <property type="project" value="TreeGrafter"/>
</dbReference>
<reference evidence="24" key="1">
    <citation type="submission" date="2023-09" db="UniProtKB">
        <authorList>
            <consortium name="Ensembl"/>
        </authorList>
    </citation>
    <scope>IDENTIFICATION</scope>
</reference>
<comment type="similarity">
    <text evidence="1 23">Belongs to the short-chain dehydrogenases/reductases (SDR) family.</text>
</comment>
<accession>A0A3B4FJF7</accession>
<comment type="catalytic activity">
    <reaction evidence="22">
        <text>resolvin E1 + NAD(+) = 18-oxo-resolvin E1 + NADH + H(+)</text>
        <dbReference type="Rhea" id="RHEA:49244"/>
        <dbReference type="ChEBI" id="CHEBI:15378"/>
        <dbReference type="ChEBI" id="CHEBI:57540"/>
        <dbReference type="ChEBI" id="CHEBI:57945"/>
        <dbReference type="ChEBI" id="CHEBI:91000"/>
        <dbReference type="ChEBI" id="CHEBI:91001"/>
    </reaction>
    <physiologicalReaction direction="left-to-right" evidence="22">
        <dbReference type="Rhea" id="RHEA:49245"/>
    </physiologicalReaction>
</comment>
<dbReference type="InterPro" id="IPR020904">
    <property type="entry name" value="Sc_DH/Rdtase_CS"/>
</dbReference>
<comment type="catalytic activity">
    <reaction evidence="13">
        <text>15-oxo-(5S,6R)-dihydroxy-(7E,9E,11Z)-eicosatrienoate + NADH + H(+) = (5S,6R,15S)-trihydroxy-(7E,9E,11Z)-eicosatrienoate + NAD(+)</text>
        <dbReference type="Rhea" id="RHEA:41596"/>
        <dbReference type="ChEBI" id="CHEBI:15378"/>
        <dbReference type="ChEBI" id="CHEBI:57540"/>
        <dbReference type="ChEBI" id="CHEBI:57945"/>
        <dbReference type="ChEBI" id="CHEBI:78325"/>
        <dbReference type="ChEBI" id="CHEBI:78329"/>
    </reaction>
    <physiologicalReaction direction="left-to-right" evidence="13">
        <dbReference type="Rhea" id="RHEA:41597"/>
    </physiologicalReaction>
</comment>
<keyword evidence="2" id="KW-0644">Prostaglandin metabolism</keyword>
<comment type="function">
    <text evidence="9">Catalyzes the NAD-dependent dehydrogenation (oxidation) of a broad array of hydroxylated polyunsaturated fatty acids (mainly eicosanoids and docosanoids, including prostaglandins, lipoxins and resolvins), yielding their corresponding keto (oxo) metabolites. Decreases the levels of the pro-proliferative prostaglandins such as prostaglandin E2 (whose activity is increased in cancer because of an increase in the expression of cyclooxygenase 2) and generates oxo-fatty acid products that can profoundly influence cell function by abrogating pro-inflammatory cytokine expression. Converts resolvins E1, D1 and D2 to their oxo products, which represents a mode of resolvin inactivation. Resolvin E1 plays important roles during the resolution phase of acute inflammation, while resolvins D1 and D2 have a unique role in obesity-induced adipose inflammation.</text>
</comment>
<proteinExistence type="inferred from homology"/>
<sequence>MALNGKTAVVTGAAMGIGRSIAELLLQNGAKVVLLDKNKAAGESLVEALSKEYEPDRMLFRECNIKSDEEFKAAFQKAVETFGGIDILCNNAGMFDESEWENMVSTNLVGSIRGTYLALEHMNKLKGGQGGVIINVSSLAGLGPLLTAPVYSATKHGLVGFTRSIAAAFAASDYGIRVNAICPGFVQTNLISEIKSQMGQFAHLVDARLQMREKLGVLTATEVAECILELVTDETKNGEALVIIKDSKFYVTFPTLDKSSDKP</sequence>
<comment type="catalytic activity">
    <reaction evidence="11">
        <text>resolvin D1 + NAD(+) = 8-oxoresolvin D1 + NADH + H(+)</text>
        <dbReference type="Rhea" id="RHEA:50124"/>
        <dbReference type="ChEBI" id="CHEBI:15378"/>
        <dbReference type="ChEBI" id="CHEBI:57540"/>
        <dbReference type="ChEBI" id="CHEBI:57945"/>
        <dbReference type="ChEBI" id="CHEBI:132079"/>
        <dbReference type="ChEBI" id="CHEBI:132080"/>
    </reaction>
    <physiologicalReaction direction="left-to-right" evidence="11">
        <dbReference type="Rhea" id="RHEA:50125"/>
    </physiologicalReaction>
</comment>
<dbReference type="GeneTree" id="ENSGT00940000154593"/>
<evidence type="ECO:0000256" key="17">
    <source>
        <dbReference type="ARBA" id="ARBA00048535"/>
    </source>
</evidence>
<evidence type="ECO:0000256" key="14">
    <source>
        <dbReference type="ARBA" id="ARBA00048144"/>
    </source>
</evidence>
<dbReference type="GO" id="GO:0047034">
    <property type="term" value="F:15-hydroxyicosatetraenoate dehydrogenase activity"/>
    <property type="evidence" value="ECO:0007669"/>
    <property type="project" value="UniProtKB-EC"/>
</dbReference>
<evidence type="ECO:0000256" key="4">
    <source>
        <dbReference type="ARBA" id="ARBA00038968"/>
    </source>
</evidence>
<dbReference type="Gene3D" id="3.40.50.720">
    <property type="entry name" value="NAD(P)-binding Rossmann-like Domain"/>
    <property type="match status" value="1"/>
</dbReference>
<keyword evidence="2" id="KW-0276">Fatty acid metabolism</keyword>
<dbReference type="Pfam" id="PF00106">
    <property type="entry name" value="adh_short"/>
    <property type="match status" value="1"/>
</dbReference>
<dbReference type="PRINTS" id="PR00081">
    <property type="entry name" value="GDHRDH"/>
</dbReference>
<evidence type="ECO:0000256" key="11">
    <source>
        <dbReference type="ARBA" id="ARBA00047672"/>
    </source>
</evidence>
<evidence type="ECO:0000256" key="21">
    <source>
        <dbReference type="ARBA" id="ARBA00049151"/>
    </source>
</evidence>
<dbReference type="GO" id="GO:0016404">
    <property type="term" value="F:15-hydroxyprostaglandin dehydrogenase (NAD+) activity"/>
    <property type="evidence" value="ECO:0007669"/>
    <property type="project" value="UniProtKB-EC"/>
</dbReference>
<comment type="catalytic activity">
    <reaction evidence="18">
        <text>prostaglandin A1 + NAD(+) = 15-oxo-prostaglandin A1 + NADH + H(+)</text>
        <dbReference type="Rhea" id="RHEA:41263"/>
        <dbReference type="ChEBI" id="CHEBI:15378"/>
        <dbReference type="ChEBI" id="CHEBI:57398"/>
        <dbReference type="ChEBI" id="CHEBI:57540"/>
        <dbReference type="ChEBI" id="CHEBI:57945"/>
        <dbReference type="ChEBI" id="CHEBI:85072"/>
    </reaction>
    <physiologicalReaction direction="left-to-right" evidence="18">
        <dbReference type="Rhea" id="RHEA:41264"/>
    </physiologicalReaction>
</comment>
<keyword evidence="3" id="KW-0560">Oxidoreductase</keyword>
<protein>
    <recommendedName>
        <fullName evidence="6">15-hydroxyprostaglandin dehydrogenase [NAD(+)]</fullName>
        <ecNumber evidence="4">1.1.1.141</ecNumber>
        <ecNumber evidence="5">1.1.1.232</ecNumber>
    </recommendedName>
    <alternativeName>
        <fullName evidence="8">Eicosanoid/docosanoid dehydrogenase [NAD(+)]</fullName>
    </alternativeName>
    <alternativeName>
        <fullName evidence="7">Prostaglandin dehydrogenase 1</fullName>
    </alternativeName>
</protein>
<comment type="catalytic activity">
    <reaction evidence="20">
        <text>resolvin D2 + NAD(+) = 16-oxoresolvin D2 + NADH + H(+)</text>
        <dbReference type="Rhea" id="RHEA:53588"/>
        <dbReference type="ChEBI" id="CHEBI:15378"/>
        <dbReference type="ChEBI" id="CHEBI:57540"/>
        <dbReference type="ChEBI" id="CHEBI:57945"/>
        <dbReference type="ChEBI" id="CHEBI:133367"/>
        <dbReference type="ChEBI" id="CHEBI:137498"/>
    </reaction>
    <physiologicalReaction direction="left-to-right" evidence="20">
        <dbReference type="Rhea" id="RHEA:53589"/>
    </physiologicalReaction>
</comment>
<dbReference type="AlphaFoldDB" id="A0A3B4FJF7"/>
<name>A0A3B4FJF7_9CICH</name>
<dbReference type="PANTHER" id="PTHR44229:SF5">
    <property type="entry name" value="15-HYDROXYPROSTAGLANDIN DEHYDROGENASE [NAD(+)]"/>
    <property type="match status" value="1"/>
</dbReference>
<keyword evidence="2" id="KW-0443">Lipid metabolism</keyword>
<dbReference type="CDD" id="cd05323">
    <property type="entry name" value="ADH_SDR_c_like"/>
    <property type="match status" value="1"/>
</dbReference>